<gene>
    <name evidence="1" type="ORF">CA85_18150</name>
</gene>
<proteinExistence type="predicted"/>
<organism evidence="1 2">
    <name type="scientific">Allorhodopirellula solitaria</name>
    <dbReference type="NCBI Taxonomy" id="2527987"/>
    <lineage>
        <taxon>Bacteria</taxon>
        <taxon>Pseudomonadati</taxon>
        <taxon>Planctomycetota</taxon>
        <taxon>Planctomycetia</taxon>
        <taxon>Pirellulales</taxon>
        <taxon>Pirellulaceae</taxon>
        <taxon>Allorhodopirellula</taxon>
    </lineage>
</organism>
<evidence type="ECO:0000313" key="1">
    <source>
        <dbReference type="EMBL" id="TWT73346.1"/>
    </source>
</evidence>
<accession>A0A5C5YCB0</accession>
<evidence type="ECO:0000313" key="2">
    <source>
        <dbReference type="Proteomes" id="UP000318053"/>
    </source>
</evidence>
<dbReference type="Proteomes" id="UP000318053">
    <property type="component" value="Unassembled WGS sequence"/>
</dbReference>
<reference evidence="1 2" key="1">
    <citation type="submission" date="2019-02" db="EMBL/GenBank/DDBJ databases">
        <title>Deep-cultivation of Planctomycetes and their phenomic and genomic characterization uncovers novel biology.</title>
        <authorList>
            <person name="Wiegand S."/>
            <person name="Jogler M."/>
            <person name="Boedeker C."/>
            <person name="Pinto D."/>
            <person name="Vollmers J."/>
            <person name="Rivas-Marin E."/>
            <person name="Kohn T."/>
            <person name="Peeters S.H."/>
            <person name="Heuer A."/>
            <person name="Rast P."/>
            <person name="Oberbeckmann S."/>
            <person name="Bunk B."/>
            <person name="Jeske O."/>
            <person name="Meyerdierks A."/>
            <person name="Storesund J.E."/>
            <person name="Kallscheuer N."/>
            <person name="Luecker S."/>
            <person name="Lage O.M."/>
            <person name="Pohl T."/>
            <person name="Merkel B.J."/>
            <person name="Hornburger P."/>
            <person name="Mueller R.-W."/>
            <person name="Bruemmer F."/>
            <person name="Labrenz M."/>
            <person name="Spormann A.M."/>
            <person name="Op Den Camp H."/>
            <person name="Overmann J."/>
            <person name="Amann R."/>
            <person name="Jetten M.S.M."/>
            <person name="Mascher T."/>
            <person name="Medema M.H."/>
            <person name="Devos D.P."/>
            <person name="Kaster A.-K."/>
            <person name="Ovreas L."/>
            <person name="Rohde M."/>
            <person name="Galperin M.Y."/>
            <person name="Jogler C."/>
        </authorList>
    </citation>
    <scope>NUCLEOTIDE SEQUENCE [LARGE SCALE GENOMIC DNA]</scope>
    <source>
        <strain evidence="1 2">CA85</strain>
    </source>
</reference>
<comment type="caution">
    <text evidence="1">The sequence shown here is derived from an EMBL/GenBank/DDBJ whole genome shotgun (WGS) entry which is preliminary data.</text>
</comment>
<keyword evidence="2" id="KW-1185">Reference proteome</keyword>
<name>A0A5C5YCB0_9BACT</name>
<protein>
    <submittedName>
        <fullName evidence="1">Uncharacterized protein</fullName>
    </submittedName>
</protein>
<dbReference type="AlphaFoldDB" id="A0A5C5YCB0"/>
<sequence>MSLLQSIAAGMESVEFSEDWLLRPTGNKGSSTDTQAMKAVRTIGKIIGHLSDASQDLPVTTKFKLRRMTSLHARLALVGRVTIG</sequence>
<dbReference type="EMBL" id="SJPK01000003">
    <property type="protein sequence ID" value="TWT73346.1"/>
    <property type="molecule type" value="Genomic_DNA"/>
</dbReference>